<organism evidence="1 2">
    <name type="scientific">Jimgerdemannia flammicorona</name>
    <dbReference type="NCBI Taxonomy" id="994334"/>
    <lineage>
        <taxon>Eukaryota</taxon>
        <taxon>Fungi</taxon>
        <taxon>Fungi incertae sedis</taxon>
        <taxon>Mucoromycota</taxon>
        <taxon>Mucoromycotina</taxon>
        <taxon>Endogonomycetes</taxon>
        <taxon>Endogonales</taxon>
        <taxon>Endogonaceae</taxon>
        <taxon>Jimgerdemannia</taxon>
    </lineage>
</organism>
<sequence length="60" mass="7229">MTEHVLYEQVRDLGFRPPIQKLNQRYPQSLLVLIQEMWQKEPSKRPSMSTVVERLAQYLE</sequence>
<evidence type="ECO:0000313" key="1">
    <source>
        <dbReference type="EMBL" id="RUS25419.1"/>
    </source>
</evidence>
<dbReference type="Gene3D" id="1.10.510.10">
    <property type="entry name" value="Transferase(Phosphotransferase) domain 1"/>
    <property type="match status" value="1"/>
</dbReference>
<evidence type="ECO:0000313" key="2">
    <source>
        <dbReference type="Proteomes" id="UP000274822"/>
    </source>
</evidence>
<reference evidence="1 2" key="1">
    <citation type="journal article" date="2018" name="New Phytol.">
        <title>Phylogenomics of Endogonaceae and evolution of mycorrhizas within Mucoromycota.</title>
        <authorList>
            <person name="Chang Y."/>
            <person name="Desiro A."/>
            <person name="Na H."/>
            <person name="Sandor L."/>
            <person name="Lipzen A."/>
            <person name="Clum A."/>
            <person name="Barry K."/>
            <person name="Grigoriev I.V."/>
            <person name="Martin F.M."/>
            <person name="Stajich J.E."/>
            <person name="Smith M.E."/>
            <person name="Bonito G."/>
            <person name="Spatafora J.W."/>
        </authorList>
    </citation>
    <scope>NUCLEOTIDE SEQUENCE [LARGE SCALE GENOMIC DNA]</scope>
    <source>
        <strain evidence="1 2">AD002</strain>
    </source>
</reference>
<dbReference type="EMBL" id="RBNJ01013019">
    <property type="protein sequence ID" value="RUS25419.1"/>
    <property type="molecule type" value="Genomic_DNA"/>
</dbReference>
<accession>A0A433Q6N4</accession>
<keyword evidence="2" id="KW-1185">Reference proteome</keyword>
<dbReference type="Proteomes" id="UP000274822">
    <property type="component" value="Unassembled WGS sequence"/>
</dbReference>
<dbReference type="SUPFAM" id="SSF56112">
    <property type="entry name" value="Protein kinase-like (PK-like)"/>
    <property type="match status" value="1"/>
</dbReference>
<gene>
    <name evidence="1" type="ORF">BC938DRAFT_472203</name>
</gene>
<proteinExistence type="predicted"/>
<evidence type="ECO:0008006" key="3">
    <source>
        <dbReference type="Google" id="ProtNLM"/>
    </source>
</evidence>
<dbReference type="AlphaFoldDB" id="A0A433Q6N4"/>
<comment type="caution">
    <text evidence="1">The sequence shown here is derived from an EMBL/GenBank/DDBJ whole genome shotgun (WGS) entry which is preliminary data.</text>
</comment>
<name>A0A433Q6N4_9FUNG</name>
<dbReference type="InterPro" id="IPR011009">
    <property type="entry name" value="Kinase-like_dom_sf"/>
</dbReference>
<protein>
    <recommendedName>
        <fullName evidence="3">Serine-threonine/tyrosine-protein kinase catalytic domain-containing protein</fullName>
    </recommendedName>
</protein>